<dbReference type="Pfam" id="PF01029">
    <property type="entry name" value="NusB"/>
    <property type="match status" value="1"/>
</dbReference>
<reference evidence="7 8" key="1">
    <citation type="submission" date="2013-04" db="EMBL/GenBank/DDBJ databases">
        <title>Hyphomonas hirschiana VP5 Genome Sequencing.</title>
        <authorList>
            <person name="Lai Q."/>
            <person name="Shao Z."/>
        </authorList>
    </citation>
    <scope>NUCLEOTIDE SEQUENCE [LARGE SCALE GENOMIC DNA]</scope>
    <source>
        <strain evidence="7 8">VP5</strain>
    </source>
</reference>
<dbReference type="InterPro" id="IPR023267">
    <property type="entry name" value="RCMT"/>
</dbReference>
<dbReference type="InterPro" id="IPR035926">
    <property type="entry name" value="NusB-like_sf"/>
</dbReference>
<evidence type="ECO:0000256" key="5">
    <source>
        <dbReference type="PROSITE-ProRule" id="PRU01023"/>
    </source>
</evidence>
<evidence type="ECO:0000259" key="6">
    <source>
        <dbReference type="PROSITE" id="PS51686"/>
    </source>
</evidence>
<dbReference type="Proteomes" id="UP000025061">
    <property type="component" value="Unassembled WGS sequence"/>
</dbReference>
<evidence type="ECO:0000256" key="2">
    <source>
        <dbReference type="ARBA" id="ARBA00022679"/>
    </source>
</evidence>
<dbReference type="InterPro" id="IPR049560">
    <property type="entry name" value="MeTrfase_RsmB-F_NOP2_cat"/>
</dbReference>
<protein>
    <submittedName>
        <fullName evidence="7">Putative ribosomal RNA small subunit methyltransferase B</fullName>
    </submittedName>
</protein>
<feature type="binding site" evidence="5">
    <location>
        <position position="263"/>
    </location>
    <ligand>
        <name>S-adenosyl-L-methionine</name>
        <dbReference type="ChEBI" id="CHEBI:59789"/>
    </ligand>
</feature>
<dbReference type="EMBL" id="ARYI01000010">
    <property type="protein sequence ID" value="KCZ91960.1"/>
    <property type="molecule type" value="Genomic_DNA"/>
</dbReference>
<comment type="similarity">
    <text evidence="5">Belongs to the class I-like SAM-binding methyltransferase superfamily. RsmB/NOP family.</text>
</comment>
<dbReference type="Gene3D" id="1.10.940.10">
    <property type="entry name" value="NusB-like"/>
    <property type="match status" value="1"/>
</dbReference>
<dbReference type="InterPro" id="IPR001678">
    <property type="entry name" value="MeTrfase_RsmB-F_NOP2_dom"/>
</dbReference>
<keyword evidence="4 5" id="KW-0694">RNA-binding</keyword>
<dbReference type="AlphaFoldDB" id="A0A059FMS0"/>
<dbReference type="Pfam" id="PF01189">
    <property type="entry name" value="Methyltr_RsmB-F"/>
    <property type="match status" value="1"/>
</dbReference>
<feature type="active site" description="Nucleophile" evidence="5">
    <location>
        <position position="358"/>
    </location>
</feature>
<feature type="binding site" evidence="5">
    <location>
        <position position="289"/>
    </location>
    <ligand>
        <name>S-adenosyl-L-methionine</name>
        <dbReference type="ChEBI" id="CHEBI:59789"/>
    </ligand>
</feature>
<dbReference type="PATRIC" id="fig|1280951.3.peg.2426"/>
<dbReference type="PANTHER" id="PTHR22807">
    <property type="entry name" value="NOP2 YEAST -RELATED NOL1/NOP2/FMU SUN DOMAIN-CONTAINING"/>
    <property type="match status" value="1"/>
</dbReference>
<keyword evidence="8" id="KW-1185">Reference proteome</keyword>
<evidence type="ECO:0000313" key="7">
    <source>
        <dbReference type="EMBL" id="KCZ91960.1"/>
    </source>
</evidence>
<dbReference type="GO" id="GO:0001510">
    <property type="term" value="P:RNA methylation"/>
    <property type="evidence" value="ECO:0007669"/>
    <property type="project" value="InterPro"/>
</dbReference>
<dbReference type="CDD" id="cd02440">
    <property type="entry name" value="AdoMet_MTases"/>
    <property type="match status" value="1"/>
</dbReference>
<dbReference type="PROSITE" id="PS51686">
    <property type="entry name" value="SAM_MT_RSMB_NOP"/>
    <property type="match status" value="1"/>
</dbReference>
<dbReference type="SUPFAM" id="SSF48013">
    <property type="entry name" value="NusB-like"/>
    <property type="match status" value="1"/>
</dbReference>
<dbReference type="RefSeq" id="WP_011648336.1">
    <property type="nucleotide sequence ID" value="NZ_ARYI01000010.1"/>
</dbReference>
<dbReference type="GO" id="GO:0003723">
    <property type="term" value="F:RNA binding"/>
    <property type="evidence" value="ECO:0007669"/>
    <property type="project" value="UniProtKB-UniRule"/>
</dbReference>
<proteinExistence type="inferred from homology"/>
<keyword evidence="3 5" id="KW-0949">S-adenosyl-L-methionine</keyword>
<dbReference type="PRINTS" id="PR02008">
    <property type="entry name" value="RCMTFAMILY"/>
</dbReference>
<dbReference type="InterPro" id="IPR006027">
    <property type="entry name" value="NusB_RsmB_TIM44"/>
</dbReference>
<evidence type="ECO:0000256" key="4">
    <source>
        <dbReference type="ARBA" id="ARBA00022884"/>
    </source>
</evidence>
<dbReference type="InterPro" id="IPR029063">
    <property type="entry name" value="SAM-dependent_MTases_sf"/>
</dbReference>
<keyword evidence="2 5" id="KW-0808">Transferase</keyword>
<evidence type="ECO:0000256" key="1">
    <source>
        <dbReference type="ARBA" id="ARBA00022603"/>
    </source>
</evidence>
<sequence>MSGAPIRLAAGRLLNLVLDKKRTLDDALATDDAYNNLDGSDRAFARAIASSALRHLGWIDRGVSPFLSRPLSATGAEIRALIRAGAAQIWFMDVPHHAAVSETVEAARLWSPARSGGGFLNAALRRVTESESPAATISPLALWPDWLASRLGSAYGREAAEALALSQLEEPSLHLSPKGDGARVAEATGGTLLPDGAIDIVSGAVETLPGYAAGDWWVQDAAARIPAQLLSPQTGERILDLCAAPGGKTLQLAAAGADVTALDRSRPRLERLKENLARTGLHAEVIIADGEAWAPPALFPKILLDAPCSALGTLRRHPESAWIKTEDDVARFPGVQARLLAAAAGMLAPGGTLVYCVCTPVPAEGVDIVEAAIGKGILTRSPVKAEEIPGFEAALTPAGDVLTLPGTGGKHDAFYIARLIKPA</sequence>
<gene>
    <name evidence="7" type="ORF">HHI_12044</name>
</gene>
<accession>A0A059FMS0</accession>
<keyword evidence="1 5" id="KW-0489">Methyltransferase</keyword>
<organism evidence="7 8">
    <name type="scientific">Hyphomonas hirschiana VP5</name>
    <dbReference type="NCBI Taxonomy" id="1280951"/>
    <lineage>
        <taxon>Bacteria</taxon>
        <taxon>Pseudomonadati</taxon>
        <taxon>Pseudomonadota</taxon>
        <taxon>Alphaproteobacteria</taxon>
        <taxon>Hyphomonadales</taxon>
        <taxon>Hyphomonadaceae</taxon>
        <taxon>Hyphomonas</taxon>
    </lineage>
</organism>
<dbReference type="OrthoDB" id="9810297at2"/>
<name>A0A059FMS0_9PROT</name>
<feature type="binding site" evidence="5">
    <location>
        <position position="305"/>
    </location>
    <ligand>
        <name>S-adenosyl-L-methionine</name>
        <dbReference type="ChEBI" id="CHEBI:59789"/>
    </ligand>
</feature>
<dbReference type="Gene3D" id="3.40.50.150">
    <property type="entry name" value="Vaccinia Virus protein VP39"/>
    <property type="match status" value="1"/>
</dbReference>
<dbReference type="PANTHER" id="PTHR22807:SF61">
    <property type="entry name" value="NOL1_NOP2_SUN FAMILY PROTEIN _ ANTITERMINATION NUSB DOMAIN-CONTAINING PROTEIN"/>
    <property type="match status" value="1"/>
</dbReference>
<dbReference type="GO" id="GO:0006355">
    <property type="term" value="P:regulation of DNA-templated transcription"/>
    <property type="evidence" value="ECO:0007669"/>
    <property type="project" value="InterPro"/>
</dbReference>
<comment type="caution">
    <text evidence="7">The sequence shown here is derived from an EMBL/GenBank/DDBJ whole genome shotgun (WGS) entry which is preliminary data.</text>
</comment>
<feature type="binding site" evidence="5">
    <location>
        <begin position="242"/>
        <end position="248"/>
    </location>
    <ligand>
        <name>S-adenosyl-L-methionine</name>
        <dbReference type="ChEBI" id="CHEBI:59789"/>
    </ligand>
</feature>
<evidence type="ECO:0000313" key="8">
    <source>
        <dbReference type="Proteomes" id="UP000025061"/>
    </source>
</evidence>
<feature type="domain" description="SAM-dependent MTase RsmB/NOP-type" evidence="6">
    <location>
        <begin position="135"/>
        <end position="422"/>
    </location>
</feature>
<evidence type="ECO:0000256" key="3">
    <source>
        <dbReference type="ARBA" id="ARBA00022691"/>
    </source>
</evidence>
<dbReference type="GO" id="GO:0008173">
    <property type="term" value="F:RNA methyltransferase activity"/>
    <property type="evidence" value="ECO:0007669"/>
    <property type="project" value="InterPro"/>
</dbReference>
<dbReference type="SUPFAM" id="SSF53335">
    <property type="entry name" value="S-adenosyl-L-methionine-dependent methyltransferases"/>
    <property type="match status" value="1"/>
</dbReference>